<dbReference type="OrthoDB" id="9784844at2"/>
<gene>
    <name evidence="2" type="ORF">EJC50_04695</name>
</gene>
<protein>
    <submittedName>
        <fullName evidence="2">DUF975 family protein</fullName>
    </submittedName>
</protein>
<feature type="transmembrane region" description="Helical" evidence="1">
    <location>
        <begin position="153"/>
        <end position="177"/>
    </location>
</feature>
<dbReference type="Pfam" id="PF06161">
    <property type="entry name" value="DUF975"/>
    <property type="match status" value="1"/>
</dbReference>
<organism evidence="2 3">
    <name type="scientific">Paenibacillus albus</name>
    <dbReference type="NCBI Taxonomy" id="2495582"/>
    <lineage>
        <taxon>Bacteria</taxon>
        <taxon>Bacillati</taxon>
        <taxon>Bacillota</taxon>
        <taxon>Bacilli</taxon>
        <taxon>Bacillales</taxon>
        <taxon>Paenibacillaceae</taxon>
        <taxon>Paenibacillus</taxon>
    </lineage>
</organism>
<name>A0A3Q8X352_9BACL</name>
<feature type="transmembrane region" description="Helical" evidence="1">
    <location>
        <begin position="45"/>
        <end position="63"/>
    </location>
</feature>
<sequence length="208" mass="23896">MLTRPQIRAQARRSLSGNWKPAVLHFLLFMVVSSLINLVTRNIDYIGWWIGILLEAPLGYGIYNHYLDYARGNLPDANGLFRGYKRYKETFILYILSMIFTVLWTLLFIVPGIIAALRYSQAQFLLRDNPSLSPLEAISQSKQLMVGHKWRLFVLNLSFIGWGLLCILTLGIGFLWLGPYYYTSIAHFYEDLRAGHNANGNNGYLNQV</sequence>
<dbReference type="InterPro" id="IPR010380">
    <property type="entry name" value="DUF975"/>
</dbReference>
<evidence type="ECO:0000313" key="3">
    <source>
        <dbReference type="Proteomes" id="UP000272528"/>
    </source>
</evidence>
<dbReference type="EMBL" id="CP034437">
    <property type="protein sequence ID" value="AZN39043.1"/>
    <property type="molecule type" value="Genomic_DNA"/>
</dbReference>
<dbReference type="Proteomes" id="UP000272528">
    <property type="component" value="Chromosome"/>
</dbReference>
<dbReference type="AlphaFoldDB" id="A0A3Q8X352"/>
<dbReference type="RefSeq" id="WP_126013003.1">
    <property type="nucleotide sequence ID" value="NZ_CP034437.1"/>
</dbReference>
<evidence type="ECO:0000256" key="1">
    <source>
        <dbReference type="SAM" id="Phobius"/>
    </source>
</evidence>
<evidence type="ECO:0000313" key="2">
    <source>
        <dbReference type="EMBL" id="AZN39043.1"/>
    </source>
</evidence>
<dbReference type="PANTHER" id="PTHR40076:SF1">
    <property type="entry name" value="MEMBRANE PROTEIN"/>
    <property type="match status" value="1"/>
</dbReference>
<accession>A0A3Q8X352</accession>
<keyword evidence="1" id="KW-0472">Membrane</keyword>
<proteinExistence type="predicted"/>
<keyword evidence="1" id="KW-0812">Transmembrane</keyword>
<keyword evidence="3" id="KW-1185">Reference proteome</keyword>
<dbReference type="KEGG" id="palb:EJC50_04695"/>
<feature type="transmembrane region" description="Helical" evidence="1">
    <location>
        <begin position="21"/>
        <end position="39"/>
    </location>
</feature>
<keyword evidence="1" id="KW-1133">Transmembrane helix</keyword>
<feature type="transmembrane region" description="Helical" evidence="1">
    <location>
        <begin position="91"/>
        <end position="117"/>
    </location>
</feature>
<dbReference type="PANTHER" id="PTHR40076">
    <property type="entry name" value="MEMBRANE PROTEIN-RELATED"/>
    <property type="match status" value="1"/>
</dbReference>
<reference evidence="3" key="1">
    <citation type="submission" date="2018-12" db="EMBL/GenBank/DDBJ databases">
        <title>Genome sequence of Peanibacillus sp.</title>
        <authorList>
            <person name="Subramani G."/>
            <person name="Srinivasan S."/>
            <person name="Kim M.K."/>
        </authorList>
    </citation>
    <scope>NUCLEOTIDE SEQUENCE [LARGE SCALE GENOMIC DNA]</scope>
    <source>
        <strain evidence="3">18JY67-1</strain>
    </source>
</reference>